<dbReference type="PANTHER" id="PTHR10900">
    <property type="entry name" value="PERIOSTIN-RELATED"/>
    <property type="match status" value="1"/>
</dbReference>
<sequence>MLKHITLAALASTALAQTTQDLNATLSGIPELSNLTTYLGLLPEVLGSLSGANNITILAPSNDAFNQLMNTSLGTALTQDPGLMQAVLTYHVLNGTYNSSQITEDSQFIPTLLTDPAYANVTGGQRVEVEEEDDNVVFYSGLLQNATVTRAVRTLLSPFLQTVGCENAMLRYGAGGQSSFMSFPGQELTTFPKHQDVNFTGGIIHIVDNLLTLPANVSSTALAANLTALVGALTNASLVDTVDTTPDVTIFAPSNQAFAAIGSVLANASAAELAAVLGYHVVNGTAALYSADLVGVASNNSSNNNGGSSSSNQTTVLTALGGGELTIRVLDDGDVFVNGAKVIVPDLLVANGVLHVIDSVLNPSNSTAAPSDDDENDDDNNNDNDDNDDGDVQFTGATSATDVPFTSNAPTPTTTIVAGTGGGGAGGSAATGTGAEASASATGAAAGGVGVSGGLMGVAVGLGGVVLAL</sequence>
<keyword evidence="5" id="KW-1185">Reference proteome</keyword>
<dbReference type="Gene3D" id="2.30.180.10">
    <property type="entry name" value="FAS1 domain"/>
    <property type="match status" value="2"/>
</dbReference>
<evidence type="ECO:0000313" key="5">
    <source>
        <dbReference type="Proteomes" id="UP001521184"/>
    </source>
</evidence>
<dbReference type="EMBL" id="JAKEKT020000096">
    <property type="protein sequence ID" value="KAL1636763.1"/>
    <property type="molecule type" value="Genomic_DNA"/>
</dbReference>
<dbReference type="SMART" id="SM00554">
    <property type="entry name" value="FAS1"/>
    <property type="match status" value="2"/>
</dbReference>
<name>A0ABR3TB30_9PEZI</name>
<dbReference type="InterPro" id="IPR000782">
    <property type="entry name" value="FAS1_domain"/>
</dbReference>
<feature type="domain" description="FAS1" evidence="3">
    <location>
        <begin position="213"/>
        <end position="361"/>
    </location>
</feature>
<dbReference type="SUPFAM" id="SSF82153">
    <property type="entry name" value="FAS1 domain"/>
    <property type="match status" value="2"/>
</dbReference>
<feature type="domain" description="FAS1" evidence="3">
    <location>
        <begin position="19"/>
        <end position="211"/>
    </location>
</feature>
<keyword evidence="2" id="KW-0732">Signal</keyword>
<feature type="compositionally biased region" description="Polar residues" evidence="1">
    <location>
        <begin position="395"/>
        <end position="416"/>
    </location>
</feature>
<gene>
    <name evidence="4" type="ORF">SLS58_009602</name>
</gene>
<protein>
    <recommendedName>
        <fullName evidence="3">FAS1 domain-containing protein</fullName>
    </recommendedName>
</protein>
<dbReference type="PROSITE" id="PS50213">
    <property type="entry name" value="FAS1"/>
    <property type="match status" value="2"/>
</dbReference>
<feature type="chain" id="PRO_5045634494" description="FAS1 domain-containing protein" evidence="2">
    <location>
        <begin position="17"/>
        <end position="469"/>
    </location>
</feature>
<dbReference type="Pfam" id="PF02469">
    <property type="entry name" value="Fasciclin"/>
    <property type="match status" value="2"/>
</dbReference>
<dbReference type="Proteomes" id="UP001521184">
    <property type="component" value="Unassembled WGS sequence"/>
</dbReference>
<evidence type="ECO:0000313" key="4">
    <source>
        <dbReference type="EMBL" id="KAL1636763.1"/>
    </source>
</evidence>
<evidence type="ECO:0000256" key="2">
    <source>
        <dbReference type="SAM" id="SignalP"/>
    </source>
</evidence>
<proteinExistence type="predicted"/>
<accession>A0ABR3TB30</accession>
<feature type="signal peptide" evidence="2">
    <location>
        <begin position="1"/>
        <end position="16"/>
    </location>
</feature>
<organism evidence="4 5">
    <name type="scientific">Diplodia intermedia</name>
    <dbReference type="NCBI Taxonomy" id="856260"/>
    <lineage>
        <taxon>Eukaryota</taxon>
        <taxon>Fungi</taxon>
        <taxon>Dikarya</taxon>
        <taxon>Ascomycota</taxon>
        <taxon>Pezizomycotina</taxon>
        <taxon>Dothideomycetes</taxon>
        <taxon>Dothideomycetes incertae sedis</taxon>
        <taxon>Botryosphaeriales</taxon>
        <taxon>Botryosphaeriaceae</taxon>
        <taxon>Diplodia</taxon>
    </lineage>
</organism>
<reference evidence="4 5" key="1">
    <citation type="journal article" date="2023" name="Plant Dis.">
        <title>First Report of Diplodia intermedia Causing Canker and Dieback Diseases on Apple Trees in Canada.</title>
        <authorList>
            <person name="Ellouze W."/>
            <person name="Ilyukhin E."/>
            <person name="Sulman M."/>
            <person name="Ali S."/>
        </authorList>
    </citation>
    <scope>NUCLEOTIDE SEQUENCE [LARGE SCALE GENOMIC DNA]</scope>
    <source>
        <strain evidence="4 5">M45-28</strain>
    </source>
</reference>
<feature type="region of interest" description="Disordered" evidence="1">
    <location>
        <begin position="362"/>
        <end position="434"/>
    </location>
</feature>
<comment type="caution">
    <text evidence="4">The sequence shown here is derived from an EMBL/GenBank/DDBJ whole genome shotgun (WGS) entry which is preliminary data.</text>
</comment>
<dbReference type="PANTHER" id="PTHR10900:SF77">
    <property type="entry name" value="FI19380P1"/>
    <property type="match status" value="1"/>
</dbReference>
<feature type="compositionally biased region" description="Acidic residues" evidence="1">
    <location>
        <begin position="371"/>
        <end position="391"/>
    </location>
</feature>
<feature type="compositionally biased region" description="Gly residues" evidence="1">
    <location>
        <begin position="419"/>
        <end position="429"/>
    </location>
</feature>
<evidence type="ECO:0000259" key="3">
    <source>
        <dbReference type="PROSITE" id="PS50213"/>
    </source>
</evidence>
<dbReference type="InterPro" id="IPR050904">
    <property type="entry name" value="Adhesion/Biosynth-related"/>
</dbReference>
<evidence type="ECO:0000256" key="1">
    <source>
        <dbReference type="SAM" id="MobiDB-lite"/>
    </source>
</evidence>
<dbReference type="InterPro" id="IPR036378">
    <property type="entry name" value="FAS1_dom_sf"/>
</dbReference>